<evidence type="ECO:0000256" key="2">
    <source>
        <dbReference type="PIRSR" id="PIRSR000105-1"/>
    </source>
</evidence>
<dbReference type="FunFam" id="3.40.50.720:FF:000009">
    <property type="entry name" value="Fatty oxidation complex, alpha subunit"/>
    <property type="match status" value="1"/>
</dbReference>
<feature type="domain" description="3-hydroxyacyl-CoA dehydrogenase C-terminal" evidence="4">
    <location>
        <begin position="184"/>
        <end position="280"/>
    </location>
</feature>
<sequence length="289" mass="30743">MQAVGVIGAGQMGAGIAQVSAQAGYRVLLSDVSQDVAEKAKQGIARQLDRLVEKEKIEAQARDVALERIEPVGDFAPMASAGLIIEAATEREDIKRQIFEAVGKILGHKAVLASNTSSISITRLAQASPDPQRFIGVHFFNPVPLMGLIEVIRGLATIDATVDLVEKYATALGKRTVHANDAPGFIVNRVLMPMLNEAAFALGEGVAGIEDIDAACQLGLNHPMGPLTLADFIGLDTCLHITNVLYAGTGDPKFRAAPLLVKYVEAGWLGRKAGKGFYDYSGDTPRPTR</sequence>
<dbReference type="Pfam" id="PF00725">
    <property type="entry name" value="3HCDH"/>
    <property type="match status" value="1"/>
</dbReference>
<evidence type="ECO:0000256" key="1">
    <source>
        <dbReference type="ARBA" id="ARBA00023002"/>
    </source>
</evidence>
<feature type="binding site" evidence="3">
    <location>
        <position position="141"/>
    </location>
    <ligand>
        <name>NAD(+)</name>
        <dbReference type="ChEBI" id="CHEBI:57540"/>
    </ligand>
</feature>
<dbReference type="InterPro" id="IPR013328">
    <property type="entry name" value="6PGD_dom2"/>
</dbReference>
<dbReference type="InterPro" id="IPR008927">
    <property type="entry name" value="6-PGluconate_DH-like_C_sf"/>
</dbReference>
<dbReference type="PIRSF" id="PIRSF000105">
    <property type="entry name" value="HCDH"/>
    <property type="match status" value="1"/>
</dbReference>
<dbReference type="GO" id="GO:0006631">
    <property type="term" value="P:fatty acid metabolic process"/>
    <property type="evidence" value="ECO:0007669"/>
    <property type="project" value="InterPro"/>
</dbReference>
<feature type="binding site" evidence="3">
    <location>
        <position position="95"/>
    </location>
    <ligand>
        <name>NAD(+)</name>
        <dbReference type="ChEBI" id="CHEBI:57540"/>
    </ligand>
</feature>
<dbReference type="AlphaFoldDB" id="A0A3D9FHT3"/>
<feature type="binding site" evidence="3">
    <location>
        <position position="117"/>
    </location>
    <ligand>
        <name>NAD(+)</name>
        <dbReference type="ChEBI" id="CHEBI:57540"/>
    </ligand>
</feature>
<evidence type="ECO:0000313" key="6">
    <source>
        <dbReference type="EMBL" id="RED17208.1"/>
    </source>
</evidence>
<protein>
    <submittedName>
        <fullName evidence="6">3-hydroxybutyryl-CoA dehydrogenase</fullName>
    </submittedName>
</protein>
<keyword evidence="3" id="KW-0520">NAD</keyword>
<dbReference type="PANTHER" id="PTHR48075:SF5">
    <property type="entry name" value="3-HYDROXYBUTYRYL-COA DEHYDROGENASE"/>
    <property type="match status" value="1"/>
</dbReference>
<dbReference type="SUPFAM" id="SSF48179">
    <property type="entry name" value="6-phosphogluconate dehydrogenase C-terminal domain-like"/>
    <property type="match status" value="1"/>
</dbReference>
<accession>A0A3D9FHT3</accession>
<dbReference type="GO" id="GO:0016616">
    <property type="term" value="F:oxidoreductase activity, acting on the CH-OH group of donors, NAD or NADP as acceptor"/>
    <property type="evidence" value="ECO:0007669"/>
    <property type="project" value="InterPro"/>
</dbReference>
<evidence type="ECO:0000313" key="7">
    <source>
        <dbReference type="Proteomes" id="UP000256310"/>
    </source>
</evidence>
<dbReference type="GO" id="GO:0070403">
    <property type="term" value="F:NAD+ binding"/>
    <property type="evidence" value="ECO:0007669"/>
    <property type="project" value="InterPro"/>
</dbReference>
<feature type="domain" description="3-hydroxyacyl-CoA dehydrogenase NAD binding" evidence="5">
    <location>
        <begin position="4"/>
        <end position="181"/>
    </location>
</feature>
<dbReference type="Pfam" id="PF02737">
    <property type="entry name" value="3HCDH_N"/>
    <property type="match status" value="1"/>
</dbReference>
<dbReference type="SUPFAM" id="SSF51735">
    <property type="entry name" value="NAD(P)-binding Rossmann-fold domains"/>
    <property type="match status" value="1"/>
</dbReference>
<feature type="binding site" evidence="3">
    <location>
        <begin position="8"/>
        <end position="13"/>
    </location>
    <ligand>
        <name>NAD(+)</name>
        <dbReference type="ChEBI" id="CHEBI:57540"/>
    </ligand>
</feature>
<dbReference type="Gene3D" id="3.40.50.720">
    <property type="entry name" value="NAD(P)-binding Rossmann-like Domain"/>
    <property type="match status" value="1"/>
</dbReference>
<dbReference type="OrthoDB" id="9771883at2"/>
<name>A0A3D9FHT3_9SPHN</name>
<reference evidence="6 7" key="1">
    <citation type="submission" date="2018-07" db="EMBL/GenBank/DDBJ databases">
        <title>Genomic Encyclopedia of Type Strains, Phase IV (KMG-IV): sequencing the most valuable type-strain genomes for metagenomic binning, comparative biology and taxonomic classification.</title>
        <authorList>
            <person name="Goeker M."/>
        </authorList>
    </citation>
    <scope>NUCLEOTIDE SEQUENCE [LARGE SCALE GENOMIC DNA]</scope>
    <source>
        <strain evidence="6 7">DSM 26725</strain>
    </source>
</reference>
<feature type="binding site" evidence="3">
    <location>
        <position position="272"/>
    </location>
    <ligand>
        <name>NAD(+)</name>
        <dbReference type="ChEBI" id="CHEBI:57540"/>
    </ligand>
</feature>
<dbReference type="Proteomes" id="UP000256310">
    <property type="component" value="Unassembled WGS sequence"/>
</dbReference>
<keyword evidence="7" id="KW-1185">Reference proteome</keyword>
<dbReference type="InterPro" id="IPR022694">
    <property type="entry name" value="3-OHacyl-CoA_DH"/>
</dbReference>
<dbReference type="RefSeq" id="WP_116236508.1">
    <property type="nucleotide sequence ID" value="NZ_QRDP01000004.1"/>
</dbReference>
<comment type="caution">
    <text evidence="6">The sequence shown here is derived from an EMBL/GenBank/DDBJ whole genome shotgun (WGS) entry which is preliminary data.</text>
</comment>
<dbReference type="PANTHER" id="PTHR48075">
    <property type="entry name" value="3-HYDROXYACYL-COA DEHYDROGENASE FAMILY PROTEIN"/>
    <property type="match status" value="1"/>
</dbReference>
<gene>
    <name evidence="6" type="ORF">DFR46_2247</name>
</gene>
<dbReference type="InterPro" id="IPR006176">
    <property type="entry name" value="3-OHacyl-CoA_DH_NAD-bd"/>
</dbReference>
<evidence type="ECO:0000256" key="3">
    <source>
        <dbReference type="PIRSR" id="PIRSR000105-2"/>
    </source>
</evidence>
<keyword evidence="1" id="KW-0560">Oxidoreductase</keyword>
<evidence type="ECO:0000259" key="4">
    <source>
        <dbReference type="Pfam" id="PF00725"/>
    </source>
</evidence>
<dbReference type="InterPro" id="IPR006108">
    <property type="entry name" value="3HC_DH_C"/>
</dbReference>
<dbReference type="Gene3D" id="1.10.1040.10">
    <property type="entry name" value="N-(1-d-carboxylethyl)-l-norvaline Dehydrogenase, domain 2"/>
    <property type="match status" value="1"/>
</dbReference>
<evidence type="ECO:0000259" key="5">
    <source>
        <dbReference type="Pfam" id="PF02737"/>
    </source>
</evidence>
<feature type="site" description="Important for catalytic activity" evidence="2">
    <location>
        <position position="138"/>
    </location>
</feature>
<proteinExistence type="predicted"/>
<dbReference type="EMBL" id="QRDP01000004">
    <property type="protein sequence ID" value="RED17208.1"/>
    <property type="molecule type" value="Genomic_DNA"/>
</dbReference>
<feature type="binding site" evidence="3">
    <location>
        <position position="90"/>
    </location>
    <ligand>
        <name>NAD(+)</name>
        <dbReference type="ChEBI" id="CHEBI:57540"/>
    </ligand>
</feature>
<organism evidence="6 7">
    <name type="scientific">Parasphingopyxis lamellibrachiae</name>
    <dbReference type="NCBI Taxonomy" id="680125"/>
    <lineage>
        <taxon>Bacteria</taxon>
        <taxon>Pseudomonadati</taxon>
        <taxon>Pseudomonadota</taxon>
        <taxon>Alphaproteobacteria</taxon>
        <taxon>Sphingomonadales</taxon>
        <taxon>Sphingomonadaceae</taxon>
        <taxon>Parasphingopyxis</taxon>
    </lineage>
</organism>
<dbReference type="InterPro" id="IPR036291">
    <property type="entry name" value="NAD(P)-bd_dom_sf"/>
</dbReference>
<feature type="binding site" evidence="3">
    <location>
        <position position="31"/>
    </location>
    <ligand>
        <name>NAD(+)</name>
        <dbReference type="ChEBI" id="CHEBI:57540"/>
    </ligand>
</feature>